<protein>
    <recommendedName>
        <fullName evidence="1">Integron-associated effector binding protein domain-containing protein</fullName>
    </recommendedName>
</protein>
<sequence>MPKTHPLTAKDKTAKMMKEVPIEEKADTLNTQTARKKAATEDFVVEMKRYDRIRGIGMKTMATMTDVSAKAAELWGKRFGPRMKEISGLHPGSLGICVFSSREPGAPYEYWAVVQASDGEAIPAGMSEVVVDAQNYVEVETTMSRLREAYAYLFGEWSVRHPEHKLSAMLPTVEFYPADFMASKKVSLRLALERNKD</sequence>
<dbReference type="Gene3D" id="3.20.80.10">
    <property type="entry name" value="Regulatory factor, effector binding domain"/>
    <property type="match status" value="1"/>
</dbReference>
<reference evidence="2 3" key="1">
    <citation type="journal article" date="2022" name="bioRxiv">
        <title>Genomics of Preaxostyla Flagellates Illuminates Evolutionary Transitions and the Path Towards Mitochondrial Loss.</title>
        <authorList>
            <person name="Novak L.V.F."/>
            <person name="Treitli S.C."/>
            <person name="Pyrih J."/>
            <person name="Halakuc P."/>
            <person name="Pipaliya S.V."/>
            <person name="Vacek V."/>
            <person name="Brzon O."/>
            <person name="Soukal P."/>
            <person name="Eme L."/>
            <person name="Dacks J.B."/>
            <person name="Karnkowska A."/>
            <person name="Elias M."/>
            <person name="Hampl V."/>
        </authorList>
    </citation>
    <scope>NUCLEOTIDE SEQUENCE [LARGE SCALE GENOMIC DNA]</scope>
    <source>
        <strain evidence="2">NAU3</strain>
        <tissue evidence="2">Gut</tissue>
    </source>
</reference>
<evidence type="ECO:0000313" key="3">
    <source>
        <dbReference type="Proteomes" id="UP001281761"/>
    </source>
</evidence>
<dbReference type="Proteomes" id="UP001281761">
    <property type="component" value="Unassembled WGS sequence"/>
</dbReference>
<dbReference type="InterPro" id="IPR029441">
    <property type="entry name" value="Cass2"/>
</dbReference>
<dbReference type="EMBL" id="JARBJD010000115">
    <property type="protein sequence ID" value="KAK2951690.1"/>
    <property type="molecule type" value="Genomic_DNA"/>
</dbReference>
<dbReference type="InterPro" id="IPR011256">
    <property type="entry name" value="Reg_factor_effector_dom_sf"/>
</dbReference>
<dbReference type="Pfam" id="PF14526">
    <property type="entry name" value="Cass2"/>
    <property type="match status" value="1"/>
</dbReference>
<comment type="caution">
    <text evidence="2">The sequence shown here is derived from an EMBL/GenBank/DDBJ whole genome shotgun (WGS) entry which is preliminary data.</text>
</comment>
<organism evidence="2 3">
    <name type="scientific">Blattamonas nauphoetae</name>
    <dbReference type="NCBI Taxonomy" id="2049346"/>
    <lineage>
        <taxon>Eukaryota</taxon>
        <taxon>Metamonada</taxon>
        <taxon>Preaxostyla</taxon>
        <taxon>Oxymonadida</taxon>
        <taxon>Blattamonas</taxon>
    </lineage>
</organism>
<evidence type="ECO:0000313" key="2">
    <source>
        <dbReference type="EMBL" id="KAK2951690.1"/>
    </source>
</evidence>
<gene>
    <name evidence="2" type="ORF">BLNAU_13429</name>
</gene>
<keyword evidence="3" id="KW-1185">Reference proteome</keyword>
<accession>A0ABQ9XKG0</accession>
<evidence type="ECO:0000259" key="1">
    <source>
        <dbReference type="Pfam" id="PF14526"/>
    </source>
</evidence>
<name>A0ABQ9XKG0_9EUKA</name>
<dbReference type="SUPFAM" id="SSF55136">
    <property type="entry name" value="Probable bacterial effector-binding domain"/>
    <property type="match status" value="1"/>
</dbReference>
<proteinExistence type="predicted"/>
<feature type="domain" description="Integron-associated effector binding protein" evidence="1">
    <location>
        <begin position="52"/>
        <end position="189"/>
    </location>
</feature>